<comment type="caution">
    <text evidence="1">The sequence shown here is derived from an EMBL/GenBank/DDBJ whole genome shotgun (WGS) entry which is preliminary data.</text>
</comment>
<proteinExistence type="predicted"/>
<gene>
    <name evidence="1" type="ORF">GcM1_148001</name>
</gene>
<reference evidence="1 2" key="1">
    <citation type="journal article" date="2018" name="BMC Genomics">
        <title>Comparative genome analyses reveal sequence features reflecting distinct modes of host-adaptation between dicot and monocot powdery mildew.</title>
        <authorList>
            <person name="Wu Y."/>
            <person name="Ma X."/>
            <person name="Pan Z."/>
            <person name="Kale S.D."/>
            <person name="Song Y."/>
            <person name="King H."/>
            <person name="Zhang Q."/>
            <person name="Presley C."/>
            <person name="Deng X."/>
            <person name="Wei C.I."/>
            <person name="Xiao S."/>
        </authorList>
    </citation>
    <scope>NUCLEOTIDE SEQUENCE [LARGE SCALE GENOMIC DNA]</scope>
    <source>
        <strain evidence="1">UMSG1</strain>
    </source>
</reference>
<evidence type="ECO:0000313" key="1">
    <source>
        <dbReference type="EMBL" id="RKF84008.1"/>
    </source>
</evidence>
<sequence length="165" mass="19157">MWIGAGGQVRFGVLLVFLSILSVKGADTFFFWSFRNHVQCGYKKTIEPALVNEYAREGCRKIIAHGDPLSYVNSPQNGYFNRQKKYNFPEPYKGAHFISNDEPLYTVKIKRNKLFRFTKYVVIFSWSKTSNFCKAKGVEYDPGMRKGKFLCVELRPEQTDTEKKI</sequence>
<dbReference type="AlphaFoldDB" id="A0A420JB26"/>
<protein>
    <submittedName>
        <fullName evidence="1">Uncharacterized protein</fullName>
    </submittedName>
</protein>
<dbReference type="EMBL" id="MCBS01014884">
    <property type="protein sequence ID" value="RKF84008.1"/>
    <property type="molecule type" value="Genomic_DNA"/>
</dbReference>
<accession>A0A420JB26</accession>
<name>A0A420JB26_9PEZI</name>
<dbReference type="Proteomes" id="UP000285326">
    <property type="component" value="Unassembled WGS sequence"/>
</dbReference>
<evidence type="ECO:0000313" key="2">
    <source>
        <dbReference type="Proteomes" id="UP000285326"/>
    </source>
</evidence>
<organism evidence="1 2">
    <name type="scientific">Golovinomyces cichoracearum</name>
    <dbReference type="NCBI Taxonomy" id="62708"/>
    <lineage>
        <taxon>Eukaryota</taxon>
        <taxon>Fungi</taxon>
        <taxon>Dikarya</taxon>
        <taxon>Ascomycota</taxon>
        <taxon>Pezizomycotina</taxon>
        <taxon>Leotiomycetes</taxon>
        <taxon>Erysiphales</taxon>
        <taxon>Erysiphaceae</taxon>
        <taxon>Golovinomyces</taxon>
    </lineage>
</organism>